<comment type="caution">
    <text evidence="2">The sequence shown here is derived from an EMBL/GenBank/DDBJ whole genome shotgun (WGS) entry which is preliminary data.</text>
</comment>
<feature type="non-terminal residue" evidence="2">
    <location>
        <position position="1"/>
    </location>
</feature>
<dbReference type="GO" id="GO:0005524">
    <property type="term" value="F:ATP binding"/>
    <property type="evidence" value="ECO:0007669"/>
    <property type="project" value="UniProtKB-KW"/>
</dbReference>
<keyword evidence="2" id="KW-0067">ATP-binding</keyword>
<dbReference type="EMBL" id="JABCLB010001913">
    <property type="protein sequence ID" value="NMU84589.1"/>
    <property type="molecule type" value="Genomic_DNA"/>
</dbReference>
<protein>
    <submittedName>
        <fullName evidence="2">ATP-binding domain-containing protein</fullName>
    </submittedName>
</protein>
<reference evidence="2 3" key="1">
    <citation type="submission" date="2020-04" db="EMBL/GenBank/DDBJ databases">
        <title>Whole-genome sequencing of Vibrio spp. from China reveals different genetic environments of blaCTX-M-14 among diverse lineages.</title>
        <authorList>
            <person name="Zheng Z."/>
            <person name="Ye L."/>
            <person name="Chen S."/>
        </authorList>
    </citation>
    <scope>NUCLEOTIDE SEQUENCE [LARGE SCALE GENOMIC DNA]</scope>
    <source>
        <strain evidence="2 3">Vb0551</strain>
    </source>
</reference>
<accession>A0A7Y0SJ92</accession>
<feature type="non-terminal residue" evidence="2">
    <location>
        <position position="78"/>
    </location>
</feature>
<dbReference type="CDD" id="cd18809">
    <property type="entry name" value="SF1_C_RecD"/>
    <property type="match status" value="1"/>
</dbReference>
<dbReference type="InterPro" id="IPR027417">
    <property type="entry name" value="P-loop_NTPase"/>
</dbReference>
<keyword evidence="2" id="KW-0547">Nucleotide-binding</keyword>
<dbReference type="SUPFAM" id="SSF52540">
    <property type="entry name" value="P-loop containing nucleoside triphosphate hydrolases"/>
    <property type="match status" value="1"/>
</dbReference>
<dbReference type="Pfam" id="PF13538">
    <property type="entry name" value="UvrD_C_2"/>
    <property type="match status" value="1"/>
</dbReference>
<name>A0A7Y0SJ92_VIBPH</name>
<dbReference type="Proteomes" id="UP000518904">
    <property type="component" value="Unassembled WGS sequence"/>
</dbReference>
<evidence type="ECO:0000259" key="1">
    <source>
        <dbReference type="Pfam" id="PF13538"/>
    </source>
</evidence>
<proteinExistence type="predicted"/>
<evidence type="ECO:0000313" key="2">
    <source>
        <dbReference type="EMBL" id="NMU84589.1"/>
    </source>
</evidence>
<evidence type="ECO:0000313" key="3">
    <source>
        <dbReference type="Proteomes" id="UP000518904"/>
    </source>
</evidence>
<dbReference type="InterPro" id="IPR027785">
    <property type="entry name" value="UvrD-like_helicase_C"/>
</dbReference>
<sequence>LELAYAITVHKSQGSQWTTTIMTLPEEACHMIDQTLLYTGATRPKQQLVVMGTQASIETAVRKGNIALNRKVCLGGLI</sequence>
<gene>
    <name evidence="2" type="ORF">HKB16_17105</name>
</gene>
<organism evidence="2 3">
    <name type="scientific">Vibrio parahaemolyticus</name>
    <dbReference type="NCBI Taxonomy" id="670"/>
    <lineage>
        <taxon>Bacteria</taxon>
        <taxon>Pseudomonadati</taxon>
        <taxon>Pseudomonadota</taxon>
        <taxon>Gammaproteobacteria</taxon>
        <taxon>Vibrionales</taxon>
        <taxon>Vibrionaceae</taxon>
        <taxon>Vibrio</taxon>
    </lineage>
</organism>
<feature type="domain" description="UvrD-like helicase C-terminal" evidence="1">
    <location>
        <begin position="3"/>
        <end position="51"/>
    </location>
</feature>
<dbReference type="AlphaFoldDB" id="A0A7Y0SJ92"/>
<dbReference type="Gene3D" id="3.40.50.300">
    <property type="entry name" value="P-loop containing nucleotide triphosphate hydrolases"/>
    <property type="match status" value="1"/>
</dbReference>